<dbReference type="InterPro" id="IPR036527">
    <property type="entry name" value="SCP2_sterol-bd_dom_sf"/>
</dbReference>
<organism evidence="2 3">
    <name type="scientific">Methanoliparum thermophilum</name>
    <dbReference type="NCBI Taxonomy" id="2491083"/>
    <lineage>
        <taxon>Archaea</taxon>
        <taxon>Methanobacteriati</taxon>
        <taxon>Methanobacteriota</taxon>
        <taxon>Candidatus Methanoliparia</taxon>
        <taxon>Candidatus Methanoliparales</taxon>
        <taxon>Candidatus Methanoliparaceae</taxon>
        <taxon>Candidatus Methanoliparum</taxon>
    </lineage>
</organism>
<gene>
    <name evidence="2" type="ORF">EF806_01390</name>
</gene>
<sequence>MAEKLKDAIEKTIKKSPEEIKKELPGLLQEFKSATLDDAIGAVSALGGFKGILEKIGGVDRINEVGKAIKDIMPDIIPTINEIVQNNIKGNPDLSKAFEKIKSAKVTAGMDLVDMGIGIKTKFDSGMMTVENGLEGADLTLVLPTQTLLDLYPQLASGKMSDIMKIFTGGKLKIKGALMKGAALMPLFTELGKIGKK</sequence>
<dbReference type="Proteomes" id="UP000317158">
    <property type="component" value="Unassembled WGS sequence"/>
</dbReference>
<accession>A0A520KTA3</accession>
<evidence type="ECO:0000313" key="2">
    <source>
        <dbReference type="EMBL" id="RZN65198.1"/>
    </source>
</evidence>
<feature type="domain" description="SCP2" evidence="1">
    <location>
        <begin position="100"/>
        <end position="188"/>
    </location>
</feature>
<evidence type="ECO:0000313" key="3">
    <source>
        <dbReference type="Proteomes" id="UP000317158"/>
    </source>
</evidence>
<dbReference type="Gene3D" id="3.30.1050.10">
    <property type="entry name" value="SCP2 sterol-binding domain"/>
    <property type="match status" value="1"/>
</dbReference>
<dbReference type="EMBL" id="RXIF01000003">
    <property type="protein sequence ID" value="RZN65198.1"/>
    <property type="molecule type" value="Genomic_DNA"/>
</dbReference>
<reference evidence="2 3" key="1">
    <citation type="journal article" date="2019" name="Nat. Microbiol.">
        <title>Wide diversity of methane and short-chain alkane metabolisms in uncultured archaea.</title>
        <authorList>
            <person name="Borrel G."/>
            <person name="Adam P.S."/>
            <person name="McKay L.J."/>
            <person name="Chen L.X."/>
            <person name="Sierra-Garcia I.N."/>
            <person name="Sieber C.M."/>
            <person name="Letourneur Q."/>
            <person name="Ghozlane A."/>
            <person name="Andersen G.L."/>
            <person name="Li W.J."/>
            <person name="Hallam S.J."/>
            <person name="Muyzer G."/>
            <person name="de Oliveira V.M."/>
            <person name="Inskeep W.P."/>
            <person name="Banfield J.F."/>
            <person name="Gribaldo S."/>
        </authorList>
    </citation>
    <scope>NUCLEOTIDE SEQUENCE [LARGE SCALE GENOMIC DNA]</scope>
    <source>
        <strain evidence="2">NM1a</strain>
    </source>
</reference>
<name>A0A520KTA3_METT2</name>
<comment type="caution">
    <text evidence="2">The sequence shown here is derived from an EMBL/GenBank/DDBJ whole genome shotgun (WGS) entry which is preliminary data.</text>
</comment>
<evidence type="ECO:0000259" key="1">
    <source>
        <dbReference type="Pfam" id="PF02036"/>
    </source>
</evidence>
<dbReference type="Pfam" id="PF02036">
    <property type="entry name" value="SCP2"/>
    <property type="match status" value="1"/>
</dbReference>
<dbReference type="AlphaFoldDB" id="A0A520KTA3"/>
<proteinExistence type="predicted"/>
<dbReference type="SUPFAM" id="SSF55718">
    <property type="entry name" value="SCP-like"/>
    <property type="match status" value="1"/>
</dbReference>
<protein>
    <recommendedName>
        <fullName evidence="1">SCP2 domain-containing protein</fullName>
    </recommendedName>
</protein>
<dbReference type="InterPro" id="IPR003033">
    <property type="entry name" value="SCP2_sterol-bd_dom"/>
</dbReference>